<dbReference type="RefSeq" id="WP_092764091.1">
    <property type="nucleotide sequence ID" value="NZ_FNZQ01000006.1"/>
</dbReference>
<dbReference type="AlphaFoldDB" id="A0A1H7R6W9"/>
<protein>
    <submittedName>
        <fullName evidence="2">Uncharacterized protein</fullName>
    </submittedName>
</protein>
<proteinExistence type="predicted"/>
<feature type="transmembrane region" description="Helical" evidence="1">
    <location>
        <begin position="60"/>
        <end position="82"/>
    </location>
</feature>
<dbReference type="EMBL" id="FNZQ01000006">
    <property type="protein sequence ID" value="SEL55738.1"/>
    <property type="molecule type" value="Genomic_DNA"/>
</dbReference>
<reference evidence="2 3" key="1">
    <citation type="submission" date="2016-10" db="EMBL/GenBank/DDBJ databases">
        <authorList>
            <person name="de Groot N.N."/>
        </authorList>
    </citation>
    <scope>NUCLEOTIDE SEQUENCE [LARGE SCALE GENOMIC DNA]</scope>
    <source>
        <strain evidence="2 3">DSM 14858</strain>
    </source>
</reference>
<gene>
    <name evidence="2" type="ORF">SAMN04488526_2954</name>
</gene>
<dbReference type="STRING" id="188906.SAMN04488526_2954"/>
<evidence type="ECO:0000256" key="1">
    <source>
        <dbReference type="SAM" id="Phobius"/>
    </source>
</evidence>
<keyword evidence="1" id="KW-1133">Transmembrane helix</keyword>
<name>A0A1H7R6W9_9RHOB</name>
<organism evidence="2 3">
    <name type="scientific">Jannaschia helgolandensis</name>
    <dbReference type="NCBI Taxonomy" id="188906"/>
    <lineage>
        <taxon>Bacteria</taxon>
        <taxon>Pseudomonadati</taxon>
        <taxon>Pseudomonadota</taxon>
        <taxon>Alphaproteobacteria</taxon>
        <taxon>Rhodobacterales</taxon>
        <taxon>Roseobacteraceae</taxon>
        <taxon>Jannaschia</taxon>
    </lineage>
</organism>
<accession>A0A1H7R6W9</accession>
<keyword evidence="3" id="KW-1185">Reference proteome</keyword>
<dbReference type="Proteomes" id="UP000199283">
    <property type="component" value="Unassembled WGS sequence"/>
</dbReference>
<keyword evidence="1" id="KW-0472">Membrane</keyword>
<sequence>MTLVRAGLVLLALAAISYLAFAFWWGGTAGAGRVIAGQFWLGFDGRPTAQVSQTVWTISLWHGRVVLALVLWCVTFGLVLAARGLWRGR</sequence>
<evidence type="ECO:0000313" key="2">
    <source>
        <dbReference type="EMBL" id="SEL55738.1"/>
    </source>
</evidence>
<keyword evidence="1" id="KW-0812">Transmembrane</keyword>
<evidence type="ECO:0000313" key="3">
    <source>
        <dbReference type="Proteomes" id="UP000199283"/>
    </source>
</evidence>